<comment type="caution">
    <text evidence="6">The sequence shown here is derived from an EMBL/GenBank/DDBJ whole genome shotgun (WGS) entry which is preliminary data.</text>
</comment>
<sequence>MLNIVFQMEIIDTFSVFMPENSNVIGDEVLDAFLDHLRQTQGLRDKTDKELKPFVSNLNQCFNGRVRDKVRGLKGLAALVEQSQDHFFEHNAKSWLQVVSNQIKPTTNPALLQSALDVLSSILIRSPGFADVSRILASSASTTINSLLQCLKSGDCSISALKVTNAILKAYPGSCANVRGSLEGYLSSQIKVSSSVPIELIGEAFSLSVRLGGSGRDGSSHRENWSKLVARLVETLFNLSQDILKFASGRPSVPKAQLSEGQLSVPNCPHPNVLAKIIFKADQFDRVGHCLMELIQGPFPYSKVFHLQKVFEILESLQSMSINDHVSSSEGRAVLMALPTLWKSNCCLITVLIETLGFDLLPDLALILNFGLHILDNTKSQYDSLTTLKSFEDLKVATYELLITLSDKLGAAAGFDITFKQFVPLILRDLTPFKASWSLQSGSKKSKGKKGYQGLSGIKSQQVGSSNPKSCEAALRCVKSIFDASGGLMPPQVHKDVQSLVLALCMEVQQHQASFRPAPYDNYSCRVQLYRTLITLVQNFHPKWASPLPISVQIFRQGMTQDEHPGVREVCRQGSSLAESLVHPRSATLHIEAPNSLEEMIKIKNELMKVHTVIVSGGKNTTVQAMEEENQEPEEVLMVESPSKVSDQSLPQQDFSVPEVKKVGKRKMKSKGEDVGKDSDPEYDLTSDEKKRVLDSFYDFSQPSIHIPDESRILPAQDEDKVEKEVTLVDTEVKSRVNIDQVFEDFLQAESGSESE</sequence>
<gene>
    <name evidence="6" type="ORF">TCAL_16929</name>
</gene>
<keyword evidence="7" id="KW-1185">Reference proteome</keyword>
<evidence type="ECO:0000256" key="1">
    <source>
        <dbReference type="ARBA" id="ARBA00004123"/>
    </source>
</evidence>
<evidence type="ECO:0000313" key="6">
    <source>
        <dbReference type="EMBL" id="TRY67778.1"/>
    </source>
</evidence>
<reference evidence="6 7" key="1">
    <citation type="journal article" date="2018" name="Nat. Ecol. Evol.">
        <title>Genomic signatures of mitonuclear coevolution across populations of Tigriopus californicus.</title>
        <authorList>
            <person name="Barreto F.S."/>
            <person name="Watson E.T."/>
            <person name="Lima T.G."/>
            <person name="Willett C.S."/>
            <person name="Edmands S."/>
            <person name="Li W."/>
            <person name="Burton R.S."/>
        </authorList>
    </citation>
    <scope>NUCLEOTIDE SEQUENCE [LARGE SCALE GENOMIC DNA]</scope>
    <source>
        <strain evidence="6 7">San Diego</strain>
    </source>
</reference>
<dbReference type="OMA" id="DSCGQDM"/>
<feature type="compositionally biased region" description="Basic and acidic residues" evidence="4">
    <location>
        <begin position="670"/>
        <end position="680"/>
    </location>
</feature>
<dbReference type="PANTHER" id="PTHR34105">
    <property type="entry name" value="PROLINE-, GLUTAMIC ACID- AND LEUCINE-RICH PROTEIN 1"/>
    <property type="match status" value="1"/>
</dbReference>
<dbReference type="STRING" id="6832.A0A553NQQ3"/>
<feature type="domain" description="Pre-rRNA-processing protein RIX1 N-terminal" evidence="5">
    <location>
        <begin position="30"/>
        <end position="193"/>
    </location>
</feature>
<feature type="region of interest" description="Disordered" evidence="4">
    <location>
        <begin position="440"/>
        <end position="463"/>
    </location>
</feature>
<dbReference type="InterPro" id="IPR011989">
    <property type="entry name" value="ARM-like"/>
</dbReference>
<dbReference type="Proteomes" id="UP000318571">
    <property type="component" value="Chromosome 4"/>
</dbReference>
<dbReference type="Gene3D" id="1.25.10.10">
    <property type="entry name" value="Leucine-rich Repeat Variant"/>
    <property type="match status" value="1"/>
</dbReference>
<dbReference type="SUPFAM" id="SSF48371">
    <property type="entry name" value="ARM repeat"/>
    <property type="match status" value="1"/>
</dbReference>
<evidence type="ECO:0000256" key="3">
    <source>
        <dbReference type="ARBA" id="ARBA00023242"/>
    </source>
</evidence>
<comment type="similarity">
    <text evidence="2">Belongs to the RIX1/PELP1 family.</text>
</comment>
<comment type="subcellular location">
    <subcellularLocation>
        <location evidence="1">Nucleus</location>
    </subcellularLocation>
</comment>
<dbReference type="PANTHER" id="PTHR34105:SF1">
    <property type="entry name" value="PROLINE-, GLUTAMIC ACID- AND LEUCINE-RICH PROTEIN 1"/>
    <property type="match status" value="1"/>
</dbReference>
<dbReference type="InterPro" id="IPR012583">
    <property type="entry name" value="RIX1_N"/>
</dbReference>
<evidence type="ECO:0000256" key="4">
    <source>
        <dbReference type="SAM" id="MobiDB-lite"/>
    </source>
</evidence>
<evidence type="ECO:0000313" key="7">
    <source>
        <dbReference type="Proteomes" id="UP000318571"/>
    </source>
</evidence>
<organism evidence="6 7">
    <name type="scientific">Tigriopus californicus</name>
    <name type="common">Marine copepod</name>
    <dbReference type="NCBI Taxonomy" id="6832"/>
    <lineage>
        <taxon>Eukaryota</taxon>
        <taxon>Metazoa</taxon>
        <taxon>Ecdysozoa</taxon>
        <taxon>Arthropoda</taxon>
        <taxon>Crustacea</taxon>
        <taxon>Multicrustacea</taxon>
        <taxon>Hexanauplia</taxon>
        <taxon>Copepoda</taxon>
        <taxon>Harpacticoida</taxon>
        <taxon>Harpacticidae</taxon>
        <taxon>Tigriopus</taxon>
    </lineage>
</organism>
<evidence type="ECO:0000259" key="5">
    <source>
        <dbReference type="Pfam" id="PF08167"/>
    </source>
</evidence>
<accession>A0A553NQQ3</accession>
<dbReference type="GO" id="GO:0005634">
    <property type="term" value="C:nucleus"/>
    <property type="evidence" value="ECO:0007669"/>
    <property type="project" value="UniProtKB-SubCell"/>
</dbReference>
<protein>
    <recommendedName>
        <fullName evidence="5">Pre-rRNA-processing protein RIX1 N-terminal domain-containing protein</fullName>
    </recommendedName>
</protein>
<dbReference type="GO" id="GO:0006364">
    <property type="term" value="P:rRNA processing"/>
    <property type="evidence" value="ECO:0007669"/>
    <property type="project" value="TreeGrafter"/>
</dbReference>
<dbReference type="InterPro" id="IPR016024">
    <property type="entry name" value="ARM-type_fold"/>
</dbReference>
<dbReference type="EMBL" id="VCGU01000011">
    <property type="protein sequence ID" value="TRY67778.1"/>
    <property type="molecule type" value="Genomic_DNA"/>
</dbReference>
<name>A0A553NQQ3_TIGCA</name>
<feature type="compositionally biased region" description="Polar residues" evidence="4">
    <location>
        <begin position="643"/>
        <end position="655"/>
    </location>
</feature>
<dbReference type="AlphaFoldDB" id="A0A553NQQ3"/>
<proteinExistence type="inferred from homology"/>
<keyword evidence="3" id="KW-0539">Nucleus</keyword>
<dbReference type="Pfam" id="PF08167">
    <property type="entry name" value="RIX1"/>
    <property type="match status" value="1"/>
</dbReference>
<evidence type="ECO:0000256" key="2">
    <source>
        <dbReference type="ARBA" id="ARBA00010511"/>
    </source>
</evidence>
<feature type="region of interest" description="Disordered" evidence="4">
    <location>
        <begin position="640"/>
        <end position="688"/>
    </location>
</feature>